<feature type="domain" description="VTT" evidence="8">
    <location>
        <begin position="33"/>
        <end position="160"/>
    </location>
</feature>
<feature type="transmembrane region" description="Helical" evidence="7">
    <location>
        <begin position="53"/>
        <end position="74"/>
    </location>
</feature>
<dbReference type="Pfam" id="PF09335">
    <property type="entry name" value="VTT_dom"/>
    <property type="match status" value="1"/>
</dbReference>
<organism evidence="9 10">
    <name type="scientific">Sulfoacidibacillus ferrooxidans</name>
    <dbReference type="NCBI Taxonomy" id="2005001"/>
    <lineage>
        <taxon>Bacteria</taxon>
        <taxon>Bacillati</taxon>
        <taxon>Bacillota</taxon>
        <taxon>Bacilli</taxon>
        <taxon>Bacillales</taxon>
        <taxon>Alicyclobacillaceae</taxon>
        <taxon>Sulfoacidibacillus</taxon>
    </lineage>
</organism>
<keyword evidence="10" id="KW-1185">Reference proteome</keyword>
<dbReference type="InterPro" id="IPR032816">
    <property type="entry name" value="VTT_dom"/>
</dbReference>
<evidence type="ECO:0000256" key="7">
    <source>
        <dbReference type="SAM" id="Phobius"/>
    </source>
</evidence>
<dbReference type="EMBL" id="JALBUF010000002">
    <property type="protein sequence ID" value="MCI0182981.1"/>
    <property type="molecule type" value="Genomic_DNA"/>
</dbReference>
<protein>
    <recommendedName>
        <fullName evidence="8">VTT domain-containing protein</fullName>
    </recommendedName>
</protein>
<evidence type="ECO:0000259" key="8">
    <source>
        <dbReference type="Pfam" id="PF09335"/>
    </source>
</evidence>
<evidence type="ECO:0000256" key="1">
    <source>
        <dbReference type="ARBA" id="ARBA00004651"/>
    </source>
</evidence>
<dbReference type="PANTHER" id="PTHR42709:SF6">
    <property type="entry name" value="UNDECAPRENYL PHOSPHATE TRANSPORTER A"/>
    <property type="match status" value="1"/>
</dbReference>
<reference evidence="9" key="1">
    <citation type="submission" date="2022-03" db="EMBL/GenBank/DDBJ databases">
        <title>Draft Genome Sequence of Firmicute Strain S0AB, a Heterotrophic Iron/Sulfur-Oxidizing Extreme Acidophile.</title>
        <authorList>
            <person name="Vergara E."/>
            <person name="Pakostova E."/>
            <person name="Johnson D.B."/>
            <person name="Holmes D.S."/>
        </authorList>
    </citation>
    <scope>NUCLEOTIDE SEQUENCE</scope>
    <source>
        <strain evidence="9">S0AB</strain>
    </source>
</reference>
<dbReference type="Proteomes" id="UP001139263">
    <property type="component" value="Unassembled WGS sequence"/>
</dbReference>
<comment type="similarity">
    <text evidence="2">Belongs to the DedA family.</text>
</comment>
<evidence type="ECO:0000313" key="9">
    <source>
        <dbReference type="EMBL" id="MCI0182981.1"/>
    </source>
</evidence>
<feature type="transmembrane region" description="Helical" evidence="7">
    <location>
        <begin position="139"/>
        <end position="162"/>
    </location>
</feature>
<feature type="transmembrane region" description="Helical" evidence="7">
    <location>
        <begin position="12"/>
        <end position="33"/>
    </location>
</feature>
<feature type="transmembrane region" description="Helical" evidence="7">
    <location>
        <begin position="174"/>
        <end position="192"/>
    </location>
</feature>
<sequence>MHGLSLFLEQIIRHYGVLAIFLTMILESACIPLPSELIMTFAGFEAWQGNISFTAAVFAGVIGNVVGSLIAYYVGSVGGRPLLSRYGKYILFSEKHFHSAEYWFAKYGAITVLIGRLLPAIRTFISLPAGIANMKMGKFLLFTTIGSAPWVYLLTLLGYQLGGHWSSIDQHTSALSYLFAALLLVLIAFFWWRNRPAAHRRNDTH</sequence>
<accession>A0A9X2AEC9</accession>
<gene>
    <name evidence="9" type="ORF">MM817_01250</name>
</gene>
<keyword evidence="5 7" id="KW-1133">Transmembrane helix</keyword>
<evidence type="ECO:0000313" key="10">
    <source>
        <dbReference type="Proteomes" id="UP001139263"/>
    </source>
</evidence>
<evidence type="ECO:0000256" key="2">
    <source>
        <dbReference type="ARBA" id="ARBA00010792"/>
    </source>
</evidence>
<comment type="subcellular location">
    <subcellularLocation>
        <location evidence="1">Cell membrane</location>
        <topology evidence="1">Multi-pass membrane protein</topology>
    </subcellularLocation>
</comment>
<dbReference type="PANTHER" id="PTHR42709">
    <property type="entry name" value="ALKALINE PHOSPHATASE LIKE PROTEIN"/>
    <property type="match status" value="1"/>
</dbReference>
<evidence type="ECO:0000256" key="3">
    <source>
        <dbReference type="ARBA" id="ARBA00022475"/>
    </source>
</evidence>
<comment type="caution">
    <text evidence="9">The sequence shown here is derived from an EMBL/GenBank/DDBJ whole genome shotgun (WGS) entry which is preliminary data.</text>
</comment>
<proteinExistence type="inferred from homology"/>
<dbReference type="RefSeq" id="WP_241712629.1">
    <property type="nucleotide sequence ID" value="NZ_JALBUF010000002.1"/>
</dbReference>
<evidence type="ECO:0000256" key="5">
    <source>
        <dbReference type="ARBA" id="ARBA00022989"/>
    </source>
</evidence>
<dbReference type="GO" id="GO:0005886">
    <property type="term" value="C:plasma membrane"/>
    <property type="evidence" value="ECO:0007669"/>
    <property type="project" value="UniProtKB-SubCell"/>
</dbReference>
<dbReference type="InterPro" id="IPR051311">
    <property type="entry name" value="DedA_domain"/>
</dbReference>
<keyword evidence="6 7" id="KW-0472">Membrane</keyword>
<evidence type="ECO:0000256" key="6">
    <source>
        <dbReference type="ARBA" id="ARBA00023136"/>
    </source>
</evidence>
<name>A0A9X2AEC9_9BACL</name>
<keyword evidence="4 7" id="KW-0812">Transmembrane</keyword>
<dbReference type="AlphaFoldDB" id="A0A9X2AEC9"/>
<keyword evidence="3" id="KW-1003">Cell membrane</keyword>
<evidence type="ECO:0000256" key="4">
    <source>
        <dbReference type="ARBA" id="ARBA00022692"/>
    </source>
</evidence>